<dbReference type="Proteomes" id="UP001632037">
    <property type="component" value="Unassembled WGS sequence"/>
</dbReference>
<dbReference type="InterPro" id="IPR015914">
    <property type="entry name" value="PAPs_N"/>
</dbReference>
<comment type="caution">
    <text evidence="4">The sequence shown here is derived from an EMBL/GenBank/DDBJ whole genome shotgun (WGS) entry which is preliminary data.</text>
</comment>
<proteinExistence type="predicted"/>
<gene>
    <name evidence="4" type="ORF">V7S43_014249</name>
</gene>
<dbReference type="SUPFAM" id="SSF56300">
    <property type="entry name" value="Metallo-dependent phosphatases"/>
    <property type="match status" value="1"/>
</dbReference>
<feature type="domain" description="Purple acid phosphatase N-terminal" evidence="3">
    <location>
        <begin position="85"/>
        <end position="165"/>
    </location>
</feature>
<dbReference type="Gene3D" id="3.60.21.10">
    <property type="match status" value="1"/>
</dbReference>
<dbReference type="AlphaFoldDB" id="A0ABD3F4B7"/>
<evidence type="ECO:0000313" key="5">
    <source>
        <dbReference type="Proteomes" id="UP001632037"/>
    </source>
</evidence>
<dbReference type="EMBL" id="JBIMZQ010000039">
    <property type="protein sequence ID" value="KAL3660847.1"/>
    <property type="molecule type" value="Genomic_DNA"/>
</dbReference>
<evidence type="ECO:0000256" key="2">
    <source>
        <dbReference type="SAM" id="MobiDB-lite"/>
    </source>
</evidence>
<dbReference type="Gene3D" id="2.60.40.380">
    <property type="entry name" value="Purple acid phosphatase-like, N-terminal"/>
    <property type="match status" value="1"/>
</dbReference>
<dbReference type="InterPro" id="IPR039331">
    <property type="entry name" value="PAPs-like"/>
</dbReference>
<dbReference type="SUPFAM" id="SSF49363">
    <property type="entry name" value="Purple acid phosphatase, N-terminal domain"/>
    <property type="match status" value="1"/>
</dbReference>
<reference evidence="4 5" key="1">
    <citation type="submission" date="2024-09" db="EMBL/GenBank/DDBJ databases">
        <title>Genome sequencing and assembly of Phytophthora oleae, isolate VK10A, causative agent of rot of olive drupes.</title>
        <authorList>
            <person name="Conti Taguali S."/>
            <person name="Riolo M."/>
            <person name="La Spada F."/>
            <person name="Cacciola S.O."/>
            <person name="Dionisio G."/>
        </authorList>
    </citation>
    <scope>NUCLEOTIDE SEQUENCE [LARGE SCALE GENOMIC DNA]</scope>
    <source>
        <strain evidence="4 5">VK10A</strain>
    </source>
</reference>
<feature type="compositionally biased region" description="Polar residues" evidence="2">
    <location>
        <begin position="433"/>
        <end position="446"/>
    </location>
</feature>
<organism evidence="4 5">
    <name type="scientific">Phytophthora oleae</name>
    <dbReference type="NCBI Taxonomy" id="2107226"/>
    <lineage>
        <taxon>Eukaryota</taxon>
        <taxon>Sar</taxon>
        <taxon>Stramenopiles</taxon>
        <taxon>Oomycota</taxon>
        <taxon>Peronosporomycetes</taxon>
        <taxon>Peronosporales</taxon>
        <taxon>Peronosporaceae</taxon>
        <taxon>Phytophthora</taxon>
    </lineage>
</organism>
<protein>
    <recommendedName>
        <fullName evidence="3">Purple acid phosphatase N-terminal domain-containing protein</fullName>
    </recommendedName>
</protein>
<evidence type="ECO:0000256" key="1">
    <source>
        <dbReference type="ARBA" id="ARBA00022729"/>
    </source>
</evidence>
<dbReference type="PANTHER" id="PTHR22953:SF153">
    <property type="entry name" value="PURPLE ACID PHOSPHATASE"/>
    <property type="match status" value="1"/>
</dbReference>
<evidence type="ECO:0000313" key="4">
    <source>
        <dbReference type="EMBL" id="KAL3660847.1"/>
    </source>
</evidence>
<dbReference type="PANTHER" id="PTHR22953">
    <property type="entry name" value="ACID PHOSPHATASE RELATED"/>
    <property type="match status" value="1"/>
</dbReference>
<dbReference type="InterPro" id="IPR029052">
    <property type="entry name" value="Metallo-depent_PP-like"/>
</dbReference>
<keyword evidence="1" id="KW-0732">Signal</keyword>
<sequence>MAASVFSSTTLAETSGIVDKVKSLFHHNQSSTGSESAVDDSTCVYHWASLSCKPEASCSIQYHFGDVTPSEACRVSDTSDSTRIPQQFHLAFAGEETGTGMTISWTTFNLEEDPAVWLGSSESTLARVKNAEIETKSYYKEDDYELYSYHAVVTGLKPNKEYFYKEYHIFQHASALRRRHPEARIEGGVVSELVELLVGQKTGRGVTFGLVVANQHHVGHPTHDVGHGVHVLVVHLLVEEPEGGFSREESVVSIRDVAQVIDKVDFIHQRVYVLVRLHGVGISAHISIDSNGKWTLVATLPSSGERTHCALEPFGRCARVYGNFGGQLAWLEEDLKAADANRDQVPWLIVGMHRPMYTIRSCAADGTPNNDFEALNVQEAFEKLLIKYKVDLVLKVMSTPMNASIRRRAAGRSWTASPRTKRLTRTQKHPKDCTSTNTRSLRSGTH</sequence>
<accession>A0ABD3F4B7</accession>
<evidence type="ECO:0000259" key="3">
    <source>
        <dbReference type="Pfam" id="PF16656"/>
    </source>
</evidence>
<feature type="compositionally biased region" description="Basic residues" evidence="2">
    <location>
        <begin position="419"/>
        <end position="428"/>
    </location>
</feature>
<name>A0ABD3F4B7_9STRA</name>
<dbReference type="Pfam" id="PF16656">
    <property type="entry name" value="Pur_ac_phosph_N"/>
    <property type="match status" value="1"/>
</dbReference>
<keyword evidence="5" id="KW-1185">Reference proteome</keyword>
<dbReference type="InterPro" id="IPR008963">
    <property type="entry name" value="Purple_acid_Pase-like_N"/>
</dbReference>
<feature type="region of interest" description="Disordered" evidence="2">
    <location>
        <begin position="407"/>
        <end position="446"/>
    </location>
</feature>